<feature type="region of interest" description="Disordered" evidence="1">
    <location>
        <begin position="209"/>
        <end position="248"/>
    </location>
</feature>
<keyword evidence="4" id="KW-1185">Reference proteome</keyword>
<evidence type="ECO:0000313" key="2">
    <source>
        <dbReference type="EMBL" id="ELT99956.1"/>
    </source>
</evidence>
<dbReference type="EMBL" id="AMQN01009844">
    <property type="status" value="NOT_ANNOTATED_CDS"/>
    <property type="molecule type" value="Genomic_DNA"/>
</dbReference>
<dbReference type="EMBL" id="KB306344">
    <property type="protein sequence ID" value="ELT99956.1"/>
    <property type="molecule type" value="Genomic_DNA"/>
</dbReference>
<dbReference type="OrthoDB" id="10661898at2759"/>
<dbReference type="Pfam" id="PF14958">
    <property type="entry name" value="PAAT-like"/>
    <property type="match status" value="1"/>
</dbReference>
<dbReference type="STRING" id="283909.R7U8F0"/>
<dbReference type="OMA" id="YIRTENS"/>
<sequence length="290" mass="31788">MQIKVLFWNVADQLRRRDEATSLNVDALLKLVPQQPSDPCLIACKCQSPATNISAIDVLCSARHMEVFSRLGEYEATCEGIHIDDDIIGSQRLYLLQHTLEEPTPSASFKLVSSGGKEVIHLHSIHITVRHCAPKSGSAMDAVLGSAGFNKIDVDRVSSRLLDMGLEVPQKAQQMMDMMQSQCKIRNEQTSAPPPSIAAMMGMLSAMRPVAPPTATSSPQENPPPAPKSSPEPDGMPDEHADINQRLSAMEQRIVSRLDSQLAVVEQRLSSKIDKIFSLLSEKKNEIALD</sequence>
<evidence type="ECO:0000313" key="4">
    <source>
        <dbReference type="Proteomes" id="UP000014760"/>
    </source>
</evidence>
<reference evidence="2 4" key="2">
    <citation type="journal article" date="2013" name="Nature">
        <title>Insights into bilaterian evolution from three spiralian genomes.</title>
        <authorList>
            <person name="Simakov O."/>
            <person name="Marletaz F."/>
            <person name="Cho S.J."/>
            <person name="Edsinger-Gonzales E."/>
            <person name="Havlak P."/>
            <person name="Hellsten U."/>
            <person name="Kuo D.H."/>
            <person name="Larsson T."/>
            <person name="Lv J."/>
            <person name="Arendt D."/>
            <person name="Savage R."/>
            <person name="Osoegawa K."/>
            <person name="de Jong P."/>
            <person name="Grimwood J."/>
            <person name="Chapman J.A."/>
            <person name="Shapiro H."/>
            <person name="Aerts A."/>
            <person name="Otillar R.P."/>
            <person name="Terry A.Y."/>
            <person name="Boore J.L."/>
            <person name="Grigoriev I.V."/>
            <person name="Lindberg D.R."/>
            <person name="Seaver E.C."/>
            <person name="Weisblat D.A."/>
            <person name="Putnam N.H."/>
            <person name="Rokhsar D.S."/>
        </authorList>
    </citation>
    <scope>NUCLEOTIDE SEQUENCE</scope>
    <source>
        <strain evidence="2 4">I ESC-2004</strain>
    </source>
</reference>
<dbReference type="PANTHER" id="PTHR14787">
    <property type="entry name" value="C10ORF188 FAMILY MEMBER"/>
    <property type="match status" value="1"/>
</dbReference>
<evidence type="ECO:0000256" key="1">
    <source>
        <dbReference type="SAM" id="MobiDB-lite"/>
    </source>
</evidence>
<organism evidence="2">
    <name type="scientific">Capitella teleta</name>
    <name type="common">Polychaete worm</name>
    <dbReference type="NCBI Taxonomy" id="283909"/>
    <lineage>
        <taxon>Eukaryota</taxon>
        <taxon>Metazoa</taxon>
        <taxon>Spiralia</taxon>
        <taxon>Lophotrochozoa</taxon>
        <taxon>Annelida</taxon>
        <taxon>Polychaeta</taxon>
        <taxon>Sedentaria</taxon>
        <taxon>Scolecida</taxon>
        <taxon>Capitellidae</taxon>
        <taxon>Capitella</taxon>
    </lineage>
</organism>
<proteinExistence type="predicted"/>
<reference evidence="3" key="3">
    <citation type="submission" date="2015-06" db="UniProtKB">
        <authorList>
            <consortium name="EnsemblMetazoa"/>
        </authorList>
    </citation>
    <scope>IDENTIFICATION</scope>
</reference>
<gene>
    <name evidence="2" type="ORF">CAPTEDRAFT_200522</name>
</gene>
<dbReference type="EnsemblMetazoa" id="CapteT200522">
    <property type="protein sequence ID" value="CapteP200522"/>
    <property type="gene ID" value="CapteG200522"/>
</dbReference>
<name>R7U8F0_CAPTE</name>
<protein>
    <submittedName>
        <fullName evidence="2 3">Uncharacterized protein</fullName>
    </submittedName>
</protein>
<evidence type="ECO:0000313" key="3">
    <source>
        <dbReference type="EnsemblMetazoa" id="CapteP200522"/>
    </source>
</evidence>
<reference evidence="4" key="1">
    <citation type="submission" date="2012-12" db="EMBL/GenBank/DDBJ databases">
        <authorList>
            <person name="Hellsten U."/>
            <person name="Grimwood J."/>
            <person name="Chapman J.A."/>
            <person name="Shapiro H."/>
            <person name="Aerts A."/>
            <person name="Otillar R.P."/>
            <person name="Terry A.Y."/>
            <person name="Boore J.L."/>
            <person name="Simakov O."/>
            <person name="Marletaz F."/>
            <person name="Cho S.-J."/>
            <person name="Edsinger-Gonzales E."/>
            <person name="Havlak P."/>
            <person name="Kuo D.-H."/>
            <person name="Larsson T."/>
            <person name="Lv J."/>
            <person name="Arendt D."/>
            <person name="Savage R."/>
            <person name="Osoegawa K."/>
            <person name="de Jong P."/>
            <person name="Lindberg D.R."/>
            <person name="Seaver E.C."/>
            <person name="Weisblat D.A."/>
            <person name="Putnam N.H."/>
            <person name="Grigoriev I.V."/>
            <person name="Rokhsar D.S."/>
        </authorList>
    </citation>
    <scope>NUCLEOTIDE SEQUENCE</scope>
    <source>
        <strain evidence="4">I ESC-2004</strain>
    </source>
</reference>
<dbReference type="PANTHER" id="PTHR14787:SF1">
    <property type="entry name" value="ATPASE PAAT"/>
    <property type="match status" value="1"/>
</dbReference>
<dbReference type="HOGENOM" id="CLU_960574_0_0_1"/>
<dbReference type="InterPro" id="IPR028043">
    <property type="entry name" value="PAAT-like"/>
</dbReference>
<accession>R7U8F0</accession>
<feature type="compositionally biased region" description="Pro residues" evidence="1">
    <location>
        <begin position="221"/>
        <end position="230"/>
    </location>
</feature>
<dbReference type="AlphaFoldDB" id="R7U8F0"/>
<dbReference type="Proteomes" id="UP000014760">
    <property type="component" value="Unassembled WGS sequence"/>
</dbReference>